<gene>
    <name evidence="5" type="ORF">SBA5_450039</name>
</gene>
<feature type="chain" id="PRO_5014945263" description="Glycoside hydrolase family 127 protein" evidence="1">
    <location>
        <begin position="27"/>
        <end position="694"/>
    </location>
</feature>
<organism evidence="5 6">
    <name type="scientific">Candidatus Sulfuritelmatomonas gaucii</name>
    <dbReference type="NCBI Taxonomy" id="2043161"/>
    <lineage>
        <taxon>Bacteria</taxon>
        <taxon>Pseudomonadati</taxon>
        <taxon>Acidobacteriota</taxon>
        <taxon>Terriglobia</taxon>
        <taxon>Terriglobales</taxon>
        <taxon>Acidobacteriaceae</taxon>
        <taxon>Candidatus Sulfuritelmatomonas</taxon>
    </lineage>
</organism>
<dbReference type="EMBL" id="OKRB01000103">
    <property type="protein sequence ID" value="SPE24381.1"/>
    <property type="molecule type" value="Genomic_DNA"/>
</dbReference>
<feature type="domain" description="Non-reducing end beta-L-arabinofuranosidase-like GH127 catalytic" evidence="2">
    <location>
        <begin position="73"/>
        <end position="462"/>
    </location>
</feature>
<dbReference type="InterPro" id="IPR049049">
    <property type="entry name" value="Beta-AFase-like_GH127_C"/>
</dbReference>
<evidence type="ECO:0008006" key="7">
    <source>
        <dbReference type="Google" id="ProtNLM"/>
    </source>
</evidence>
<evidence type="ECO:0000313" key="6">
    <source>
        <dbReference type="Proteomes" id="UP000239735"/>
    </source>
</evidence>
<dbReference type="PANTHER" id="PTHR43465">
    <property type="entry name" value="DUF1680 DOMAIN PROTEIN (AFU_ORTHOLOGUE AFUA_1G08910)"/>
    <property type="match status" value="1"/>
</dbReference>
<feature type="domain" description="Non-reducing end beta-L-arabinofuranosidase-like GH127 middle" evidence="3">
    <location>
        <begin position="472"/>
        <end position="568"/>
    </location>
</feature>
<proteinExistence type="predicted"/>
<evidence type="ECO:0000259" key="2">
    <source>
        <dbReference type="Pfam" id="PF07944"/>
    </source>
</evidence>
<name>A0A2N9LM93_9BACT</name>
<evidence type="ECO:0000259" key="3">
    <source>
        <dbReference type="Pfam" id="PF20736"/>
    </source>
</evidence>
<keyword evidence="1" id="KW-0732">Signal</keyword>
<dbReference type="InterPro" id="IPR012878">
    <property type="entry name" value="Beta-AFase-like_GH127_cat"/>
</dbReference>
<dbReference type="InterPro" id="IPR006311">
    <property type="entry name" value="TAT_signal"/>
</dbReference>
<dbReference type="InterPro" id="IPR008928">
    <property type="entry name" value="6-hairpin_glycosidase_sf"/>
</dbReference>
<dbReference type="Pfam" id="PF20736">
    <property type="entry name" value="Glyco_hydro127M"/>
    <property type="match status" value="1"/>
</dbReference>
<dbReference type="GO" id="GO:0005975">
    <property type="term" value="P:carbohydrate metabolic process"/>
    <property type="evidence" value="ECO:0007669"/>
    <property type="project" value="InterPro"/>
</dbReference>
<protein>
    <recommendedName>
        <fullName evidence="7">Glycoside hydrolase family 127 protein</fullName>
    </recommendedName>
</protein>
<feature type="domain" description="Non-reducing end beta-L-arabinofuranosidase-like GH127 C-terminal" evidence="4">
    <location>
        <begin position="571"/>
        <end position="690"/>
    </location>
</feature>
<dbReference type="AlphaFoldDB" id="A0A2N9LM93"/>
<dbReference type="SUPFAM" id="SSF48208">
    <property type="entry name" value="Six-hairpin glycosidases"/>
    <property type="match status" value="1"/>
</dbReference>
<dbReference type="InterPro" id="IPR049174">
    <property type="entry name" value="Beta-AFase-like"/>
</dbReference>
<evidence type="ECO:0000256" key="1">
    <source>
        <dbReference type="SAM" id="SignalP"/>
    </source>
</evidence>
<sequence length="694" mass="77245">MKSKLSRRRFLATAAATVVPAAIAQASPRVAGALNSLAAAAPDSPAGTWKDAGVIDVSRSPYAKLKTVPVRAVEIREGFWSKRRVTNIESSIPSMHDELVDHGRMNNFLRLEGRSSAPQIGPVYSDSDIYKWAEAVGFALQTADHSQLRSTTLEMIHQVVATQEPSGYIDTYYQDGRKPLRMLYETQTTGHELYCLGHMLQGAIAIYRATGDRTLLDAGIRMVDDFLLPNYGPGANQKGIVAGHPEIEMSLIELYRTTGKRAYVDLAGYILHGDERIPLRPQQIVYMFCGIPFTSRTHLEGHAVRAMYACCGATDYYLETGDPAYWKTLNTLWEDLVHDQLYVTGGVGARETGEAFGDPYELPNARAYGESCAAIGVMMWNWRMLTASGDARFTDVIERSLYNGINSGMSLDGRTYCYRNPLAFDPEGDSSDRHAPEGRIRNPWYDTTCCPPNLERTFASLPGYFYGTSDDGVYVHLYDNSAIDWRLGDGRRFRIEQTTRYPWEGNVRIAVDPATPSEFTLHVRIPGWSQQTSVRVNGTDQSGIQPGKYLPIHRRWSAGDVVELNFDMSTRLLKANPAVNEDRGRVAFQRGPIVFCMEMLDQPDVTRAPSIVGYTAHLDDTTVPHYAPDLLDGVMVLEHPGSVASVVADTSLYFSGTDNHKAAESPTTLRLIPYYAWDNREPSSMQVWIPFQVG</sequence>
<dbReference type="PANTHER" id="PTHR43465:SF2">
    <property type="entry name" value="DUF1680 DOMAIN PROTEIN (AFU_ORTHOLOGUE AFUA_1G08910)"/>
    <property type="match status" value="1"/>
</dbReference>
<dbReference type="Pfam" id="PF20737">
    <property type="entry name" value="Glyco_hydro127C"/>
    <property type="match status" value="1"/>
</dbReference>
<dbReference type="Proteomes" id="UP000239735">
    <property type="component" value="Unassembled WGS sequence"/>
</dbReference>
<evidence type="ECO:0000313" key="5">
    <source>
        <dbReference type="EMBL" id="SPE24381.1"/>
    </source>
</evidence>
<dbReference type="OrthoDB" id="9757939at2"/>
<dbReference type="PROSITE" id="PS51318">
    <property type="entry name" value="TAT"/>
    <property type="match status" value="1"/>
</dbReference>
<reference evidence="6" key="1">
    <citation type="submission" date="2018-02" db="EMBL/GenBank/DDBJ databases">
        <authorList>
            <person name="Hausmann B."/>
        </authorList>
    </citation>
    <scope>NUCLEOTIDE SEQUENCE [LARGE SCALE GENOMIC DNA]</scope>
    <source>
        <strain evidence="6">Peat soil MAG SbA5</strain>
    </source>
</reference>
<dbReference type="Pfam" id="PF07944">
    <property type="entry name" value="Beta-AFase-like_GH127_cat"/>
    <property type="match status" value="1"/>
</dbReference>
<evidence type="ECO:0000259" key="4">
    <source>
        <dbReference type="Pfam" id="PF20737"/>
    </source>
</evidence>
<dbReference type="InterPro" id="IPR049046">
    <property type="entry name" value="Beta-AFase-like_GH127_middle"/>
</dbReference>
<accession>A0A2N9LM93</accession>
<feature type="signal peptide" evidence="1">
    <location>
        <begin position="1"/>
        <end position="26"/>
    </location>
</feature>